<dbReference type="GO" id="GO:0032040">
    <property type="term" value="C:small-subunit processome"/>
    <property type="evidence" value="ECO:0007669"/>
    <property type="project" value="InterPro"/>
</dbReference>
<dbReference type="HOGENOM" id="CLU_1220387_0_0_1"/>
<name>S7XR28_SPRLO</name>
<accession>S7XR28</accession>
<dbReference type="VEuPathDB" id="MicrosporidiaDB:SLOPH_1171"/>
<feature type="region of interest" description="Disordered" evidence="2">
    <location>
        <begin position="92"/>
        <end position="141"/>
    </location>
</feature>
<dbReference type="Pfam" id="PF04900">
    <property type="entry name" value="Fcf1"/>
    <property type="match status" value="1"/>
</dbReference>
<comment type="caution">
    <text evidence="3">The sequence shown here is derived from an EMBL/GenBank/DDBJ whole genome shotgun (WGS) entry which is preliminary data.</text>
</comment>
<dbReference type="Proteomes" id="UP000014978">
    <property type="component" value="Unassembled WGS sequence"/>
</dbReference>
<protein>
    <submittedName>
        <fullName evidence="3">Uncharacterized protein</fullName>
    </submittedName>
</protein>
<evidence type="ECO:0000256" key="2">
    <source>
        <dbReference type="SAM" id="MobiDB-lite"/>
    </source>
</evidence>
<keyword evidence="1" id="KW-0539">Nucleus</keyword>
<gene>
    <name evidence="3" type="ORF">SLOPH_1171</name>
</gene>
<feature type="compositionally biased region" description="Acidic residues" evidence="2">
    <location>
        <begin position="123"/>
        <end position="139"/>
    </location>
</feature>
<dbReference type="InterPro" id="IPR006984">
    <property type="entry name" value="Fcf1/UTP23"/>
</dbReference>
<reference evidence="4" key="1">
    <citation type="journal article" date="2013" name="PLoS Genet.">
        <title>The genome of Spraguea lophii and the basis of host-microsporidian interactions.</title>
        <authorList>
            <person name="Campbell S.E."/>
            <person name="Williams T.A."/>
            <person name="Yousuf A."/>
            <person name="Soanes D.M."/>
            <person name="Paszkiewicz K.H."/>
            <person name="Williams B.A.P."/>
        </authorList>
    </citation>
    <scope>NUCLEOTIDE SEQUENCE [LARGE SCALE GENOMIC DNA]</scope>
    <source>
        <strain evidence="4">42_110</strain>
    </source>
</reference>
<evidence type="ECO:0000256" key="1">
    <source>
        <dbReference type="ARBA" id="ARBA00023242"/>
    </source>
</evidence>
<evidence type="ECO:0000313" key="3">
    <source>
        <dbReference type="EMBL" id="EPR78413.1"/>
    </source>
</evidence>
<dbReference type="InParanoid" id="S7XR28"/>
<proteinExistence type="predicted"/>
<keyword evidence="4" id="KW-1185">Reference proteome</keyword>
<dbReference type="PANTHER" id="PTHR12416">
    <property type="entry name" value="RRNA-PROCESSING PROTEIN UTP23 HOMOLOG"/>
    <property type="match status" value="1"/>
</dbReference>
<dbReference type="AlphaFoldDB" id="S7XR28"/>
<dbReference type="Gene3D" id="3.40.50.1010">
    <property type="entry name" value="5'-nuclease"/>
    <property type="match status" value="1"/>
</dbReference>
<dbReference type="EMBL" id="ATCN01000807">
    <property type="protein sequence ID" value="EPR78413.1"/>
    <property type="molecule type" value="Genomic_DNA"/>
</dbReference>
<evidence type="ECO:0000313" key="4">
    <source>
        <dbReference type="Proteomes" id="UP000014978"/>
    </source>
</evidence>
<organism evidence="3 4">
    <name type="scientific">Spraguea lophii (strain 42_110)</name>
    <name type="common">Microsporidian parasite</name>
    <dbReference type="NCBI Taxonomy" id="1358809"/>
    <lineage>
        <taxon>Eukaryota</taxon>
        <taxon>Fungi</taxon>
        <taxon>Fungi incertae sedis</taxon>
        <taxon>Microsporidia</taxon>
        <taxon>Spragueidae</taxon>
        <taxon>Spraguea</taxon>
    </lineage>
</organism>
<sequence length="227" mass="26678">MRANKKKQANKLLTKLKLKCDFTPPFKLLLYSDFILKIEKQKKSLYTFKSLFKGDIRLIMTKCCYNKFIKDQSKGNKKDKIEVENNNKIISNEDEEIKNSNDNEDEANKTLNDIEDESKNLDDKDEEFSDENENNDNNEEVNLNEKAEKIIKKINIFKHVEIKKCKHDGISELDCMKSMVSRNNKNKFIVGVCNVKIERELEKMNNVPLLRLVSSNLILHLRIKNKF</sequence>